<gene>
    <name evidence="1" type="ORF">Cha6605_4231</name>
</gene>
<name>K9UKI6_CHAP6</name>
<accession>K9UKI6</accession>
<sequence>MDKVEIGFDVLSNNGAGRPLAGLSEVQFDGTAASATTVPEPVKIFWTLMGLGGGAALKRRLKRIESKSV</sequence>
<proteinExistence type="predicted"/>
<dbReference type="HOGENOM" id="CLU_2768281_0_0_3"/>
<dbReference type="Proteomes" id="UP000010366">
    <property type="component" value="Chromosome"/>
</dbReference>
<reference evidence="1 2" key="1">
    <citation type="submission" date="2012-05" db="EMBL/GenBank/DDBJ databases">
        <title>Finished chromosome of genome of Chamaesiphon sp. PCC 6605.</title>
        <authorList>
            <consortium name="US DOE Joint Genome Institute"/>
            <person name="Gugger M."/>
            <person name="Coursin T."/>
            <person name="Rippka R."/>
            <person name="Tandeau De Marsac N."/>
            <person name="Huntemann M."/>
            <person name="Wei C.-L."/>
            <person name="Han J."/>
            <person name="Detter J.C."/>
            <person name="Han C."/>
            <person name="Tapia R."/>
            <person name="Chen A."/>
            <person name="Kyrpides N."/>
            <person name="Mavromatis K."/>
            <person name="Markowitz V."/>
            <person name="Szeto E."/>
            <person name="Ivanova N."/>
            <person name="Pagani I."/>
            <person name="Pati A."/>
            <person name="Goodwin L."/>
            <person name="Nordberg H.P."/>
            <person name="Cantor M.N."/>
            <person name="Hua S.X."/>
            <person name="Woyke T."/>
            <person name="Kerfeld C.A."/>
        </authorList>
    </citation>
    <scope>NUCLEOTIDE SEQUENCE [LARGE SCALE GENOMIC DNA]</scope>
    <source>
        <strain evidence="2">ATCC 27169 / PCC 6605</strain>
    </source>
</reference>
<dbReference type="RefSeq" id="WP_015161282.1">
    <property type="nucleotide sequence ID" value="NC_019697.1"/>
</dbReference>
<keyword evidence="2" id="KW-1185">Reference proteome</keyword>
<protein>
    <submittedName>
        <fullName evidence="1">Uncharacterized protein</fullName>
    </submittedName>
</protein>
<dbReference type="EMBL" id="CP003600">
    <property type="protein sequence ID" value="AFY95173.1"/>
    <property type="molecule type" value="Genomic_DNA"/>
</dbReference>
<organism evidence="1 2">
    <name type="scientific">Chamaesiphon minutus (strain ATCC 27169 / PCC 6605)</name>
    <dbReference type="NCBI Taxonomy" id="1173020"/>
    <lineage>
        <taxon>Bacteria</taxon>
        <taxon>Bacillati</taxon>
        <taxon>Cyanobacteriota</taxon>
        <taxon>Cyanophyceae</taxon>
        <taxon>Gomontiellales</taxon>
        <taxon>Chamaesiphonaceae</taxon>
        <taxon>Chamaesiphon</taxon>
    </lineage>
</organism>
<evidence type="ECO:0000313" key="1">
    <source>
        <dbReference type="EMBL" id="AFY95173.1"/>
    </source>
</evidence>
<dbReference type="KEGG" id="cmp:Cha6605_4231"/>
<evidence type="ECO:0000313" key="2">
    <source>
        <dbReference type="Proteomes" id="UP000010366"/>
    </source>
</evidence>
<dbReference type="AlphaFoldDB" id="K9UKI6"/>